<dbReference type="Proteomes" id="UP001153148">
    <property type="component" value="Unassembled WGS sequence"/>
</dbReference>
<protein>
    <recommendedName>
        <fullName evidence="2">Apple domain-containing protein</fullName>
    </recommendedName>
</protein>
<sequence>MSSSPGLCVPPILRCSTSLLVSLLLLSRCCESVLDIKAKLMDERRVVGQGYSVLASSLDQCLALCNKDPGNCDGVNYRETKNKCRLLARCANTTVLPDTRGFLYYSKRPRGSVL</sequence>
<comment type="caution">
    <text evidence="3">The sequence shown here is derived from an EMBL/GenBank/DDBJ whole genome shotgun (WGS) entry which is preliminary data.</text>
</comment>
<dbReference type="EMBL" id="CAJPIN010000685">
    <property type="protein sequence ID" value="CAG2053792.1"/>
    <property type="molecule type" value="Genomic_DNA"/>
</dbReference>
<evidence type="ECO:0000313" key="4">
    <source>
        <dbReference type="Proteomes" id="UP001153148"/>
    </source>
</evidence>
<proteinExistence type="predicted"/>
<dbReference type="Gene3D" id="3.50.4.10">
    <property type="entry name" value="Hepatocyte Growth Factor"/>
    <property type="match status" value="1"/>
</dbReference>
<dbReference type="InterPro" id="IPR003609">
    <property type="entry name" value="Pan_app"/>
</dbReference>
<evidence type="ECO:0000256" key="1">
    <source>
        <dbReference type="SAM" id="SignalP"/>
    </source>
</evidence>
<evidence type="ECO:0000313" key="3">
    <source>
        <dbReference type="EMBL" id="CAG2053792.1"/>
    </source>
</evidence>
<reference evidence="3" key="1">
    <citation type="submission" date="2021-03" db="EMBL/GenBank/DDBJ databases">
        <authorList>
            <person name="Tran Van P."/>
        </authorList>
    </citation>
    <scope>NUCLEOTIDE SEQUENCE</scope>
</reference>
<evidence type="ECO:0000259" key="2">
    <source>
        <dbReference type="PROSITE" id="PS50948"/>
    </source>
</evidence>
<feature type="chain" id="PRO_5045197319" description="Apple domain-containing protein" evidence="1">
    <location>
        <begin position="33"/>
        <end position="114"/>
    </location>
</feature>
<feature type="domain" description="Apple" evidence="2">
    <location>
        <begin position="30"/>
        <end position="109"/>
    </location>
</feature>
<gene>
    <name evidence="3" type="ORF">TPAB3V08_LOCUS836</name>
</gene>
<accession>A0ABN7NGM7</accession>
<keyword evidence="1" id="KW-0732">Signal</keyword>
<dbReference type="Pfam" id="PF00024">
    <property type="entry name" value="PAN_1"/>
    <property type="match status" value="1"/>
</dbReference>
<organism evidence="3 4">
    <name type="scientific">Timema podura</name>
    <name type="common">Walking stick</name>
    <dbReference type="NCBI Taxonomy" id="61482"/>
    <lineage>
        <taxon>Eukaryota</taxon>
        <taxon>Metazoa</taxon>
        <taxon>Ecdysozoa</taxon>
        <taxon>Arthropoda</taxon>
        <taxon>Hexapoda</taxon>
        <taxon>Insecta</taxon>
        <taxon>Pterygota</taxon>
        <taxon>Neoptera</taxon>
        <taxon>Polyneoptera</taxon>
        <taxon>Phasmatodea</taxon>
        <taxon>Timematodea</taxon>
        <taxon>Timematoidea</taxon>
        <taxon>Timematidae</taxon>
        <taxon>Timema</taxon>
    </lineage>
</organism>
<name>A0ABN7NGM7_TIMPD</name>
<keyword evidence="4" id="KW-1185">Reference proteome</keyword>
<dbReference type="SUPFAM" id="SSF57414">
    <property type="entry name" value="Hairpin loop containing domain-like"/>
    <property type="match status" value="1"/>
</dbReference>
<dbReference type="PROSITE" id="PS50948">
    <property type="entry name" value="PAN"/>
    <property type="match status" value="1"/>
</dbReference>
<feature type="signal peptide" evidence="1">
    <location>
        <begin position="1"/>
        <end position="32"/>
    </location>
</feature>